<evidence type="ECO:0000256" key="2">
    <source>
        <dbReference type="SAM" id="SignalP"/>
    </source>
</evidence>
<dbReference type="Pfam" id="PF13460">
    <property type="entry name" value="NAD_binding_10"/>
    <property type="match status" value="1"/>
</dbReference>
<dbReference type="STRING" id="2880.D7FIH3"/>
<feature type="compositionally biased region" description="Basic and acidic residues" evidence="1">
    <location>
        <begin position="461"/>
        <end position="493"/>
    </location>
</feature>
<evidence type="ECO:0000313" key="5">
    <source>
        <dbReference type="Proteomes" id="UP000002630"/>
    </source>
</evidence>
<feature type="compositionally biased region" description="Basic and acidic residues" evidence="1">
    <location>
        <begin position="430"/>
        <end position="449"/>
    </location>
</feature>
<dbReference type="EMBL" id="FN647878">
    <property type="protein sequence ID" value="CBJ28796.1"/>
    <property type="molecule type" value="Genomic_DNA"/>
</dbReference>
<dbReference type="eggNOG" id="KOG3627">
    <property type="taxonomic scope" value="Eukaryota"/>
</dbReference>
<feature type="region of interest" description="Disordered" evidence="1">
    <location>
        <begin position="717"/>
        <end position="744"/>
    </location>
</feature>
<feature type="compositionally biased region" description="Low complexity" evidence="1">
    <location>
        <begin position="38"/>
        <end position="52"/>
    </location>
</feature>
<feature type="compositionally biased region" description="Basic and acidic residues" evidence="1">
    <location>
        <begin position="717"/>
        <end position="734"/>
    </location>
</feature>
<feature type="region of interest" description="Disordered" evidence="1">
    <location>
        <begin position="193"/>
        <end position="394"/>
    </location>
</feature>
<keyword evidence="5" id="KW-1185">Reference proteome</keyword>
<name>D7FIH3_ECTSI</name>
<feature type="compositionally biased region" description="Basic and acidic residues" evidence="1">
    <location>
        <begin position="528"/>
        <end position="538"/>
    </location>
</feature>
<feature type="compositionally biased region" description="Basic and acidic residues" evidence="1">
    <location>
        <begin position="503"/>
        <end position="517"/>
    </location>
</feature>
<feature type="chain" id="PRO_5003095271" description="NAD(P)-binding domain-containing protein" evidence="2">
    <location>
        <begin position="23"/>
        <end position="928"/>
    </location>
</feature>
<dbReference type="eggNOG" id="KOG1203">
    <property type="taxonomic scope" value="Eukaryota"/>
</dbReference>
<dbReference type="InParanoid" id="D7FIH3"/>
<evidence type="ECO:0000259" key="3">
    <source>
        <dbReference type="Pfam" id="PF13460"/>
    </source>
</evidence>
<dbReference type="Proteomes" id="UP000002630">
    <property type="component" value="Linkage Group LG22"/>
</dbReference>
<dbReference type="InterPro" id="IPR036291">
    <property type="entry name" value="NAD(P)-bd_dom_sf"/>
</dbReference>
<feature type="region of interest" description="Disordered" evidence="1">
    <location>
        <begin position="408"/>
        <end position="574"/>
    </location>
</feature>
<reference evidence="4 5" key="1">
    <citation type="journal article" date="2010" name="Nature">
        <title>The Ectocarpus genome and the independent evolution of multicellularity in brown algae.</title>
        <authorList>
            <person name="Cock J.M."/>
            <person name="Sterck L."/>
            <person name="Rouze P."/>
            <person name="Scornet D."/>
            <person name="Allen A.E."/>
            <person name="Amoutzias G."/>
            <person name="Anthouard V."/>
            <person name="Artiguenave F."/>
            <person name="Aury J.M."/>
            <person name="Badger J.H."/>
            <person name="Beszteri B."/>
            <person name="Billiau K."/>
            <person name="Bonnet E."/>
            <person name="Bothwell J.H."/>
            <person name="Bowler C."/>
            <person name="Boyen C."/>
            <person name="Brownlee C."/>
            <person name="Carrano C.J."/>
            <person name="Charrier B."/>
            <person name="Cho G.Y."/>
            <person name="Coelho S.M."/>
            <person name="Collen J."/>
            <person name="Corre E."/>
            <person name="Da Silva C."/>
            <person name="Delage L."/>
            <person name="Delaroque N."/>
            <person name="Dittami S.M."/>
            <person name="Doulbeau S."/>
            <person name="Elias M."/>
            <person name="Farnham G."/>
            <person name="Gachon C.M."/>
            <person name="Gschloessl B."/>
            <person name="Heesch S."/>
            <person name="Jabbari K."/>
            <person name="Jubin C."/>
            <person name="Kawai H."/>
            <person name="Kimura K."/>
            <person name="Kloareg B."/>
            <person name="Kupper F.C."/>
            <person name="Lang D."/>
            <person name="Le Bail A."/>
            <person name="Leblanc C."/>
            <person name="Lerouge P."/>
            <person name="Lohr M."/>
            <person name="Lopez P.J."/>
            <person name="Martens C."/>
            <person name="Maumus F."/>
            <person name="Michel G."/>
            <person name="Miranda-Saavedra D."/>
            <person name="Morales J."/>
            <person name="Moreau H."/>
            <person name="Motomura T."/>
            <person name="Nagasato C."/>
            <person name="Napoli C.A."/>
            <person name="Nelson D.R."/>
            <person name="Nyvall-Collen P."/>
            <person name="Peters A.F."/>
            <person name="Pommier C."/>
            <person name="Potin P."/>
            <person name="Poulain J."/>
            <person name="Quesneville H."/>
            <person name="Read B."/>
            <person name="Rensing S.A."/>
            <person name="Ritter A."/>
            <person name="Rousvoal S."/>
            <person name="Samanta M."/>
            <person name="Samson G."/>
            <person name="Schroeder D.C."/>
            <person name="Segurens B."/>
            <person name="Strittmatter M."/>
            <person name="Tonon T."/>
            <person name="Tregear J.W."/>
            <person name="Valentin K."/>
            <person name="von Dassow P."/>
            <person name="Yamagishi T."/>
            <person name="Van de Peer Y."/>
            <person name="Wincker P."/>
        </authorList>
    </citation>
    <scope>NUCLEOTIDE SEQUENCE [LARGE SCALE GENOMIC DNA]</scope>
    <source>
        <strain evidence="5">Ec32 / CCAP1310/4</strain>
    </source>
</reference>
<feature type="compositionally biased region" description="Basic and acidic residues" evidence="1">
    <location>
        <begin position="233"/>
        <end position="319"/>
    </location>
</feature>
<protein>
    <recommendedName>
        <fullName evidence="3">NAD(P)-binding domain-containing protein</fullName>
    </recommendedName>
</protein>
<feature type="region of interest" description="Disordered" evidence="1">
    <location>
        <begin position="19"/>
        <end position="135"/>
    </location>
</feature>
<evidence type="ECO:0000313" key="4">
    <source>
        <dbReference type="EMBL" id="CBJ28796.1"/>
    </source>
</evidence>
<dbReference type="AlphaFoldDB" id="D7FIH3"/>
<dbReference type="PANTHER" id="PTHR15020">
    <property type="entry name" value="FLAVIN REDUCTASE-RELATED"/>
    <property type="match status" value="1"/>
</dbReference>
<keyword evidence="2" id="KW-0732">Signal</keyword>
<proteinExistence type="predicted"/>
<feature type="compositionally biased region" description="Low complexity" evidence="1">
    <location>
        <begin position="103"/>
        <end position="120"/>
    </location>
</feature>
<feature type="domain" description="NAD(P)-binding" evidence="3">
    <location>
        <begin position="744"/>
        <end position="848"/>
    </location>
</feature>
<dbReference type="PANTHER" id="PTHR15020:SF11">
    <property type="entry name" value="OS06G0360300 PROTEIN"/>
    <property type="match status" value="1"/>
</dbReference>
<feature type="compositionally biased region" description="Gly residues" evidence="1">
    <location>
        <begin position="123"/>
        <end position="133"/>
    </location>
</feature>
<dbReference type="OrthoDB" id="426386at2759"/>
<dbReference type="EMBL" id="FN649747">
    <property type="protein sequence ID" value="CBJ28796.1"/>
    <property type="molecule type" value="Genomic_DNA"/>
</dbReference>
<dbReference type="Gene3D" id="3.40.50.720">
    <property type="entry name" value="NAD(P)-binding Rossmann-like Domain"/>
    <property type="match status" value="1"/>
</dbReference>
<gene>
    <name evidence="4" type="ORF">Esi_0120_0054</name>
</gene>
<organism evidence="4 5">
    <name type="scientific">Ectocarpus siliculosus</name>
    <name type="common">Brown alga</name>
    <name type="synonym">Conferva siliculosa</name>
    <dbReference type="NCBI Taxonomy" id="2880"/>
    <lineage>
        <taxon>Eukaryota</taxon>
        <taxon>Sar</taxon>
        <taxon>Stramenopiles</taxon>
        <taxon>Ochrophyta</taxon>
        <taxon>PX clade</taxon>
        <taxon>Phaeophyceae</taxon>
        <taxon>Ectocarpales</taxon>
        <taxon>Ectocarpaceae</taxon>
        <taxon>Ectocarpus</taxon>
    </lineage>
</organism>
<accession>D7FIH3</accession>
<feature type="compositionally biased region" description="Basic and acidic residues" evidence="1">
    <location>
        <begin position="408"/>
        <end position="423"/>
    </location>
</feature>
<feature type="compositionally biased region" description="Basic and acidic residues" evidence="1">
    <location>
        <begin position="194"/>
        <end position="215"/>
    </location>
</feature>
<evidence type="ECO:0000256" key="1">
    <source>
        <dbReference type="SAM" id="MobiDB-lite"/>
    </source>
</evidence>
<sequence>MRESVGFGVLAVFLLQASPASGFGGGPLVRPPSKTGGSPATSTRYSSRPRTSNRQEERGCSPVPGATADGAGEKEEPAKAKSAPKKAVGGLAGWDWGFKSTSKKPAAAPAKAEPVPVMKAETGGDGSGGGGNGVDAKAEKAALDAEAADFAEVKRKAAAEIKAEQAVAAAEAAGIAEVEEVKRQAAAEILAEQEEQKARKKEIAERAAKAKRAEEMSAIARGDAPKKAAAKKPAKEEEKGEEKKAEPAKAEAAKTEPAKAKPAKAEPAKAESTKAKPAKAEAAKAKPAKAEPAKAEPAKAEPTKAEAAKAKPAKAEPAKAKPVRKSSAGTGGWDWGFKSTPRKTAAKPAAAAAAAKAKPADEKAEAKKEAKKAKAKALEEGRAAAAAAAAAEAEKIAEIERKAAAEIEEKAAAAAKAKAEAKAEAGAARARHEQRAQEMAAEARGDVPKPKKKAAPKKKSVGTDDKKKEDGDKKKGDGDKKEDGGKKKEDAEKKTKKTKKATSKKEETPKDDKKDDAAGGGDEAAADGAEKEGGKAAEKATPAKTEKKASTGGGGGGWGRFGFAPPSKKASTSSITLTKPETIVVVTGATGRVGSLAVRRLLELYPNVLVRAIVTDMAKGKRLLKEEIDKYGIKLEIVSAELGGMRSAAKVVAGASAVVFCASGFAQNLSPIERLANAVRLTINPSSVADVEGVRDVATALKATKKLVSKASKAQQEIDDKAKGKAEEGGKAKEDEEPEPLYPNAPRFVLLSSAAVTRPNWSSEDKALYPLSADVPIVKLNPLNILTVKAQGEKELREVGIPYVVVRPCGLNDDHPRGRPIFSVGDTAAGRICREDVADVLVRCLGTPEATGKTFEVQSLPGFEKVASSVKTNSKGNIDQALAGLPTDKSLSKDPEMLKNFRRYTYPVLTQLRPVPLVQMSKNDEEEK</sequence>
<feature type="signal peptide" evidence="2">
    <location>
        <begin position="1"/>
        <end position="22"/>
    </location>
</feature>
<dbReference type="SUPFAM" id="SSF51735">
    <property type="entry name" value="NAD(P)-binding Rossmann-fold domains"/>
    <property type="match status" value="1"/>
</dbReference>
<dbReference type="InterPro" id="IPR016040">
    <property type="entry name" value="NAD(P)-bd_dom"/>
</dbReference>
<feature type="compositionally biased region" description="Basic residues" evidence="1">
    <location>
        <begin position="450"/>
        <end position="460"/>
    </location>
</feature>
<feature type="compositionally biased region" description="Gly residues" evidence="1">
    <location>
        <begin position="551"/>
        <end position="560"/>
    </location>
</feature>
<feature type="compositionally biased region" description="Basic and acidic residues" evidence="1">
    <location>
        <begin position="358"/>
        <end position="368"/>
    </location>
</feature>
<feature type="compositionally biased region" description="Low complexity" evidence="1">
    <location>
        <begin position="346"/>
        <end position="357"/>
    </location>
</feature>